<evidence type="ECO:0000313" key="1">
    <source>
        <dbReference type="EMBL" id="SKB95738.1"/>
    </source>
</evidence>
<keyword evidence="2" id="KW-1185">Reference proteome</keyword>
<dbReference type="Proteomes" id="UP000190541">
    <property type="component" value="Unassembled WGS sequence"/>
</dbReference>
<dbReference type="NCBIfam" id="TIGR04131">
    <property type="entry name" value="Bac_Flav_CTERM"/>
    <property type="match status" value="1"/>
</dbReference>
<protein>
    <submittedName>
        <fullName evidence="1">Gliding motility-associated C-terminal domain-containing protein</fullName>
    </submittedName>
</protein>
<dbReference type="AlphaFoldDB" id="A0A1T5FI29"/>
<reference evidence="1 2" key="1">
    <citation type="submission" date="2017-02" db="EMBL/GenBank/DDBJ databases">
        <authorList>
            <person name="Peterson S.W."/>
        </authorList>
    </citation>
    <scope>NUCLEOTIDE SEQUENCE [LARGE SCALE GENOMIC DNA]</scope>
    <source>
        <strain evidence="1 2">DSM 22899</strain>
    </source>
</reference>
<proteinExistence type="predicted"/>
<dbReference type="STRING" id="623280.SAMN05660226_03988"/>
<dbReference type="Gene3D" id="2.60.40.3440">
    <property type="match status" value="1"/>
</dbReference>
<dbReference type="Pfam" id="PF13585">
    <property type="entry name" value="CHU_C"/>
    <property type="match status" value="1"/>
</dbReference>
<accession>A0A1T5FI29</accession>
<dbReference type="Pfam" id="PF17963">
    <property type="entry name" value="Big_9"/>
    <property type="match status" value="1"/>
</dbReference>
<gene>
    <name evidence="1" type="ORF">SAMN05660226_03988</name>
</gene>
<dbReference type="EMBL" id="FUYS01000016">
    <property type="protein sequence ID" value="SKB95738.1"/>
    <property type="molecule type" value="Genomic_DNA"/>
</dbReference>
<sequence>MKKRIHYILFAAGLVFFVAFDGHAQRGAGSSTLDNSTVRVGAGTAELIFSESLYLGPDADWEVHGTLEVWSRNIWIAPTARLHGTGKLIIHNPGDNIYYEEWADSPTRIDGNGGLPIGLDIELRNAHNLVFDDIADPGFGTENGTGSRAAALHIDGGFTFGVDGGDVLLNGHDLILSARASFTGYNSSRMVVTGNSVTGHVIKTFANTQPFVFPVGIDEGDYTPATLAPASMTTLYVSVQDYGAAGIELPDAERGMDRIWHIFADAGVQAAYTLQHNTVTNGNAYVDAQAQIVQYAGGTNWLGDVTVLEAEGIHTRADILTATGTAADGSWFTKYAFAEDVGPTVRNDAAAVESGASVQIDVLRNDEPGSSPILVGSIRITQQPRNGTVTVNPDGSITYTPDKGFVGEDTFVYEVADENGLVNRATVSVTVAPRKLRIPNVFTPNGDGRNDVFEIEGSEGFDRIEVTVVNRWGNEVYRNVDYRNDWNGGDLNEGTYYYSIVTHQGTVQERYTGWVLIKRL</sequence>
<dbReference type="RefSeq" id="WP_079718594.1">
    <property type="nucleotide sequence ID" value="NZ_FUYS01000016.1"/>
</dbReference>
<organism evidence="1 2">
    <name type="scientific">Parapedobacter luteus</name>
    <dbReference type="NCBI Taxonomy" id="623280"/>
    <lineage>
        <taxon>Bacteria</taxon>
        <taxon>Pseudomonadati</taxon>
        <taxon>Bacteroidota</taxon>
        <taxon>Sphingobacteriia</taxon>
        <taxon>Sphingobacteriales</taxon>
        <taxon>Sphingobacteriaceae</taxon>
        <taxon>Parapedobacter</taxon>
    </lineage>
</organism>
<dbReference type="InterPro" id="IPR026341">
    <property type="entry name" value="T9SS_type_B"/>
</dbReference>
<name>A0A1T5FI29_9SPHI</name>
<evidence type="ECO:0000313" key="2">
    <source>
        <dbReference type="Proteomes" id="UP000190541"/>
    </source>
</evidence>
<dbReference type="OrthoDB" id="1489185at2"/>